<evidence type="ECO:0008006" key="2">
    <source>
        <dbReference type="Google" id="ProtNLM"/>
    </source>
</evidence>
<sequence>MRPDPTSTLAGIPGLTALVELYEYKVADLGRGREPSGGLRSVRELRRTLLTAELPRPLQRRLVGADRLYLRWKETASPAPAPARPGVWQAPSTTNDEEAQAWHELQRLMWHADLMAEMDTATQDLRLEAGRPTLRVLYAVTENAERAERGLPVPFAVPPVHDPLVSLDDSEVVRQLTRTLGDMLLLPAGQQRVQQALAQVHANPFPRHPDEDVLLAQLSAVERGHWSDHEREVLKAALRAQLGWQAEYNRDPRERPELRAAARRIQNWLGPRLDRQPRLLTGAVPAHSILYAQEAASALSAPPEDRDLLCLYLGSPQRLAHWRGLKLSWRSMGPNWQLLVQEAEGEPEGKEPGGKGTGQVALLRPDLPASERHARVQVGGRRLQLFFCGDYVLLRLQEDPRSLERLAWLAAQGRAAALLLDPAEDYGYLRLGRALAQRLRGGPMHAASSRALRYAALTPPERLQSARRTLETLGPLLRRVGPAGTAEAAHAAQNALHLPTHYGATLHQAVHQATFVPETLSAPQAPATPSTFLNANGLFGTFRTDAGVLELRLPGDRILTLLRDYRDELVALLPGQVSASVSDVQVLRLHDLTVVLAQHGPLLAVGVLPMTGGPVA</sequence>
<name>A0AAU6Q627_9DEIO</name>
<gene>
    <name evidence="1" type="ORF">WDJ50_06740</name>
</gene>
<accession>A0AAU6Q627</accession>
<organism evidence="1">
    <name type="scientific">Deinococcus sp. VB142</name>
    <dbReference type="NCBI Taxonomy" id="3112952"/>
    <lineage>
        <taxon>Bacteria</taxon>
        <taxon>Thermotogati</taxon>
        <taxon>Deinococcota</taxon>
        <taxon>Deinococci</taxon>
        <taxon>Deinococcales</taxon>
        <taxon>Deinococcaceae</taxon>
        <taxon>Deinococcus</taxon>
    </lineage>
</organism>
<protein>
    <recommendedName>
        <fullName evidence="2">Helicase XPB/Ssl2 N-terminal domain-containing protein</fullName>
    </recommendedName>
</protein>
<evidence type="ECO:0000313" key="1">
    <source>
        <dbReference type="EMBL" id="WYF45805.1"/>
    </source>
</evidence>
<reference evidence="1" key="1">
    <citation type="submission" date="2024-03" db="EMBL/GenBank/DDBJ databases">
        <title>Deinococcus weizhi sp. nov., isolated from human skin.</title>
        <authorList>
            <person name="Wei Z."/>
            <person name="Tian F."/>
            <person name="Yang C."/>
            <person name="Xin L.T."/>
            <person name="Wen Z.J."/>
            <person name="Lan K.C."/>
            <person name="Yu L."/>
            <person name="Zhe W."/>
            <person name="Dan F.D."/>
            <person name="Jun W."/>
            <person name="Rui Z."/>
            <person name="Yong X.J."/>
            <person name="Ting Y."/>
            <person name="Wei X."/>
            <person name="Xu Z.G."/>
            <person name="Xin Z."/>
            <person name="Dong F.G."/>
            <person name="Ni X.M."/>
            <person name="Zheng M.G."/>
            <person name="Chun Y."/>
            <person name="Qian W.X."/>
        </authorList>
    </citation>
    <scope>NUCLEOTIDE SEQUENCE</scope>
    <source>
        <strain evidence="1">VB142</strain>
    </source>
</reference>
<dbReference type="AlphaFoldDB" id="A0AAU6Q627"/>
<proteinExistence type="predicted"/>
<dbReference type="RefSeq" id="WP_339097128.1">
    <property type="nucleotide sequence ID" value="NZ_CP149782.1"/>
</dbReference>
<dbReference type="EMBL" id="CP149782">
    <property type="protein sequence ID" value="WYF45805.1"/>
    <property type="molecule type" value="Genomic_DNA"/>
</dbReference>